<dbReference type="InterPro" id="IPR040256">
    <property type="entry name" value="At4g02000-like"/>
</dbReference>
<dbReference type="PANTHER" id="PTHR31286:SF178">
    <property type="entry name" value="DUF4283 DOMAIN-CONTAINING PROTEIN"/>
    <property type="match status" value="1"/>
</dbReference>
<dbReference type="GO" id="GO:0003676">
    <property type="term" value="F:nucleic acid binding"/>
    <property type="evidence" value="ECO:0007669"/>
    <property type="project" value="InterPro"/>
</dbReference>
<gene>
    <name evidence="3" type="ORF">FEM48_Zijuj06G0142500</name>
</gene>
<comment type="caution">
    <text evidence="3">The sequence shown here is derived from an EMBL/GenBank/DDBJ whole genome shotgun (WGS) entry which is preliminary data.</text>
</comment>
<dbReference type="AlphaFoldDB" id="A0A978V9R9"/>
<proteinExistence type="predicted"/>
<evidence type="ECO:0000313" key="4">
    <source>
        <dbReference type="Proteomes" id="UP000813462"/>
    </source>
</evidence>
<sequence length="235" mass="26387">MVGEPSTANELLPELNLVADETRANQISQCCLVGKVQIHGLPLQFMTKDNVLKIGSLFEAVLSCELTSRTHLVGTKYMRIQVELDIRKPIPAGFFQRMVNGTVWIQFAYERMVDFCYNCGIIGHDKTSCKLPLLHNQLTNSNLYGEGTTRGEPHEHEAGFNSIDLVASESTQSLCRAGQDQAVDPIRETHVEEDSAMMTEHHDAPQPLPNKASVFKFQKPALGKRYDLRSRTMRK</sequence>
<dbReference type="Proteomes" id="UP000813462">
    <property type="component" value="Unassembled WGS sequence"/>
</dbReference>
<dbReference type="EMBL" id="JAEACU010000006">
    <property type="protein sequence ID" value="KAH7524654.1"/>
    <property type="molecule type" value="Genomic_DNA"/>
</dbReference>
<keyword evidence="1" id="KW-0479">Metal-binding</keyword>
<dbReference type="PANTHER" id="PTHR31286">
    <property type="entry name" value="GLYCINE-RICH CELL WALL STRUCTURAL PROTEIN 1.8-LIKE"/>
    <property type="match status" value="1"/>
</dbReference>
<reference evidence="3" key="1">
    <citation type="journal article" date="2021" name="Front. Plant Sci.">
        <title>Chromosome-Scale Genome Assembly for Chinese Sour Jujube and Insights Into Its Genome Evolution and Domestication Signature.</title>
        <authorList>
            <person name="Shen L.-Y."/>
            <person name="Luo H."/>
            <person name="Wang X.-L."/>
            <person name="Wang X.-M."/>
            <person name="Qiu X.-J."/>
            <person name="Liu H."/>
            <person name="Zhou S.-S."/>
            <person name="Jia K.-H."/>
            <person name="Nie S."/>
            <person name="Bao Y.-T."/>
            <person name="Zhang R.-G."/>
            <person name="Yun Q.-Z."/>
            <person name="Chai Y.-H."/>
            <person name="Lu J.-Y."/>
            <person name="Li Y."/>
            <person name="Zhao S.-W."/>
            <person name="Mao J.-F."/>
            <person name="Jia S.-G."/>
            <person name="Mao Y.-M."/>
        </authorList>
    </citation>
    <scope>NUCLEOTIDE SEQUENCE</scope>
    <source>
        <strain evidence="3">AT0</strain>
        <tissue evidence="3">Leaf</tissue>
    </source>
</reference>
<name>A0A978V9R9_ZIZJJ</name>
<dbReference type="GO" id="GO:0008270">
    <property type="term" value="F:zinc ion binding"/>
    <property type="evidence" value="ECO:0007669"/>
    <property type="project" value="UniProtKB-KW"/>
</dbReference>
<accession>A0A978V9R9</accession>
<feature type="domain" description="CCHC-type" evidence="2">
    <location>
        <begin position="116"/>
        <end position="130"/>
    </location>
</feature>
<dbReference type="InterPro" id="IPR025836">
    <property type="entry name" value="Zn_knuckle_CX2CX4HX4C"/>
</dbReference>
<dbReference type="PROSITE" id="PS50158">
    <property type="entry name" value="ZF_CCHC"/>
    <property type="match status" value="1"/>
</dbReference>
<keyword evidence="1" id="KW-0863">Zinc-finger</keyword>
<keyword evidence="1" id="KW-0862">Zinc</keyword>
<evidence type="ECO:0000313" key="3">
    <source>
        <dbReference type="EMBL" id="KAH7524654.1"/>
    </source>
</evidence>
<organism evidence="3 4">
    <name type="scientific">Ziziphus jujuba var. spinosa</name>
    <dbReference type="NCBI Taxonomy" id="714518"/>
    <lineage>
        <taxon>Eukaryota</taxon>
        <taxon>Viridiplantae</taxon>
        <taxon>Streptophyta</taxon>
        <taxon>Embryophyta</taxon>
        <taxon>Tracheophyta</taxon>
        <taxon>Spermatophyta</taxon>
        <taxon>Magnoliopsida</taxon>
        <taxon>eudicotyledons</taxon>
        <taxon>Gunneridae</taxon>
        <taxon>Pentapetalae</taxon>
        <taxon>rosids</taxon>
        <taxon>fabids</taxon>
        <taxon>Rosales</taxon>
        <taxon>Rhamnaceae</taxon>
        <taxon>Paliureae</taxon>
        <taxon>Ziziphus</taxon>
    </lineage>
</organism>
<dbReference type="InterPro" id="IPR001878">
    <property type="entry name" value="Znf_CCHC"/>
</dbReference>
<dbReference type="Pfam" id="PF14392">
    <property type="entry name" value="zf-CCHC_4"/>
    <property type="match status" value="1"/>
</dbReference>
<protein>
    <recommendedName>
        <fullName evidence="2">CCHC-type domain-containing protein</fullName>
    </recommendedName>
</protein>
<evidence type="ECO:0000256" key="1">
    <source>
        <dbReference type="PROSITE-ProRule" id="PRU00047"/>
    </source>
</evidence>
<evidence type="ECO:0000259" key="2">
    <source>
        <dbReference type="PROSITE" id="PS50158"/>
    </source>
</evidence>